<proteinExistence type="inferred from homology"/>
<keyword evidence="6 8" id="KW-1133">Transmembrane helix</keyword>
<reference evidence="9 10" key="1">
    <citation type="submission" date="2018-10" db="EMBL/GenBank/DDBJ databases">
        <title>Isolation from cow dung.</title>
        <authorList>
            <person name="Ling L."/>
        </authorList>
    </citation>
    <scope>NUCLEOTIDE SEQUENCE [LARGE SCALE GENOMIC DNA]</scope>
    <source>
        <strain evidence="9 10">NEAU-LL90</strain>
    </source>
</reference>
<dbReference type="AlphaFoldDB" id="A0A3M2KXU9"/>
<keyword evidence="7 8" id="KW-0472">Membrane</keyword>
<dbReference type="CDD" id="cd06550">
    <property type="entry name" value="TM_ABC_iron-siderophores_like"/>
    <property type="match status" value="1"/>
</dbReference>
<evidence type="ECO:0000256" key="2">
    <source>
        <dbReference type="ARBA" id="ARBA00007935"/>
    </source>
</evidence>
<dbReference type="PANTHER" id="PTHR30472">
    <property type="entry name" value="FERRIC ENTEROBACTIN TRANSPORT SYSTEM PERMEASE PROTEIN"/>
    <property type="match status" value="1"/>
</dbReference>
<accession>A0A3M2KXU9</accession>
<dbReference type="Proteomes" id="UP000279275">
    <property type="component" value="Unassembled WGS sequence"/>
</dbReference>
<dbReference type="SUPFAM" id="SSF81345">
    <property type="entry name" value="ABC transporter involved in vitamin B12 uptake, BtuC"/>
    <property type="match status" value="1"/>
</dbReference>
<feature type="transmembrane region" description="Helical" evidence="8">
    <location>
        <begin position="289"/>
        <end position="311"/>
    </location>
</feature>
<evidence type="ECO:0000256" key="4">
    <source>
        <dbReference type="ARBA" id="ARBA00022475"/>
    </source>
</evidence>
<sequence>MESGTRPDRQALRTQRLTGLLGLAVLLVAAVAASLAFGAKGIGLPDVVHALTGSGTGPDAEVIRTLRVPRTLLGAAVGIALGLAGALIQGYTRNPLADAGLLGLNTGAAFFAVVAIHLFGLSAPGQYIWFAFAGSAGAAIVVYGAAALGGRGAPGPLGLALAGAAVSFLLQAGTNAVVLSDAAALDVYRFWAVGSTAGRDLHVFWQVLPYLAVGVVLALAAAPSVNLLSLGDDVARALGTNIPVARGVGLLAVVLLSGAATAACGPIAFLGLVVPHVARAITGPDHRWLLPYSALLGAIALLAADTLGRVVTPPGEVSAGIVLAVAGAPCFVHLVRRRKLVQL</sequence>
<feature type="transmembrane region" description="Helical" evidence="8">
    <location>
        <begin position="100"/>
        <end position="121"/>
    </location>
</feature>
<comment type="caution">
    <text evidence="9">The sequence shown here is derived from an EMBL/GenBank/DDBJ whole genome shotgun (WGS) entry which is preliminary data.</text>
</comment>
<comment type="subcellular location">
    <subcellularLocation>
        <location evidence="1">Cell membrane</location>
        <topology evidence="1">Multi-pass membrane protein</topology>
    </subcellularLocation>
</comment>
<keyword evidence="4" id="KW-1003">Cell membrane</keyword>
<feature type="transmembrane region" description="Helical" evidence="8">
    <location>
        <begin position="317"/>
        <end position="335"/>
    </location>
</feature>
<evidence type="ECO:0000256" key="8">
    <source>
        <dbReference type="SAM" id="Phobius"/>
    </source>
</evidence>
<comment type="similarity">
    <text evidence="2">Belongs to the binding-protein-dependent transport system permease family. FecCD subfamily.</text>
</comment>
<evidence type="ECO:0000313" key="9">
    <source>
        <dbReference type="EMBL" id="RMI28365.1"/>
    </source>
</evidence>
<keyword evidence="5 8" id="KW-0812">Transmembrane</keyword>
<keyword evidence="10" id="KW-1185">Reference proteome</keyword>
<evidence type="ECO:0000256" key="1">
    <source>
        <dbReference type="ARBA" id="ARBA00004651"/>
    </source>
</evidence>
<organism evidence="9 10">
    <name type="scientific">Nocardia stercoris</name>
    <dbReference type="NCBI Taxonomy" id="2483361"/>
    <lineage>
        <taxon>Bacteria</taxon>
        <taxon>Bacillati</taxon>
        <taxon>Actinomycetota</taxon>
        <taxon>Actinomycetes</taxon>
        <taxon>Mycobacteriales</taxon>
        <taxon>Nocardiaceae</taxon>
        <taxon>Nocardia</taxon>
    </lineage>
</organism>
<dbReference type="EMBL" id="RFFH01000022">
    <property type="protein sequence ID" value="RMI28365.1"/>
    <property type="molecule type" value="Genomic_DNA"/>
</dbReference>
<feature type="transmembrane region" description="Helical" evidence="8">
    <location>
        <begin position="207"/>
        <end position="228"/>
    </location>
</feature>
<evidence type="ECO:0000256" key="6">
    <source>
        <dbReference type="ARBA" id="ARBA00022989"/>
    </source>
</evidence>
<evidence type="ECO:0000256" key="5">
    <source>
        <dbReference type="ARBA" id="ARBA00022692"/>
    </source>
</evidence>
<dbReference type="GO" id="GO:0022857">
    <property type="term" value="F:transmembrane transporter activity"/>
    <property type="evidence" value="ECO:0007669"/>
    <property type="project" value="InterPro"/>
</dbReference>
<dbReference type="PANTHER" id="PTHR30472:SF1">
    <property type="entry name" value="FE(3+) DICITRATE TRANSPORT SYSTEM PERMEASE PROTEIN FECC-RELATED"/>
    <property type="match status" value="1"/>
</dbReference>
<dbReference type="OrthoDB" id="9782305at2"/>
<dbReference type="GO" id="GO:0033214">
    <property type="term" value="P:siderophore-iron import into cell"/>
    <property type="evidence" value="ECO:0007669"/>
    <property type="project" value="TreeGrafter"/>
</dbReference>
<name>A0A3M2KXU9_9NOCA</name>
<feature type="transmembrane region" description="Helical" evidence="8">
    <location>
        <begin position="127"/>
        <end position="148"/>
    </location>
</feature>
<dbReference type="InterPro" id="IPR037294">
    <property type="entry name" value="ABC_BtuC-like"/>
</dbReference>
<dbReference type="FunFam" id="1.10.3470.10:FF:000001">
    <property type="entry name" value="Vitamin B12 ABC transporter permease BtuC"/>
    <property type="match status" value="1"/>
</dbReference>
<evidence type="ECO:0000256" key="7">
    <source>
        <dbReference type="ARBA" id="ARBA00023136"/>
    </source>
</evidence>
<protein>
    <submittedName>
        <fullName evidence="9">Iron ABC transporter permease</fullName>
    </submittedName>
</protein>
<feature type="transmembrane region" description="Helical" evidence="8">
    <location>
        <begin position="71"/>
        <end position="88"/>
    </location>
</feature>
<dbReference type="GO" id="GO:0005886">
    <property type="term" value="C:plasma membrane"/>
    <property type="evidence" value="ECO:0007669"/>
    <property type="project" value="UniProtKB-SubCell"/>
</dbReference>
<keyword evidence="3" id="KW-0813">Transport</keyword>
<dbReference type="Pfam" id="PF01032">
    <property type="entry name" value="FecCD"/>
    <property type="match status" value="1"/>
</dbReference>
<dbReference type="Gene3D" id="1.10.3470.10">
    <property type="entry name" value="ABC transporter involved in vitamin B12 uptake, BtuC"/>
    <property type="match status" value="1"/>
</dbReference>
<evidence type="ECO:0000313" key="10">
    <source>
        <dbReference type="Proteomes" id="UP000279275"/>
    </source>
</evidence>
<gene>
    <name evidence="9" type="ORF">EBN03_30405</name>
</gene>
<evidence type="ECO:0000256" key="3">
    <source>
        <dbReference type="ARBA" id="ARBA00022448"/>
    </source>
</evidence>
<feature type="transmembrane region" description="Helical" evidence="8">
    <location>
        <begin position="248"/>
        <end position="277"/>
    </location>
</feature>
<dbReference type="InterPro" id="IPR000522">
    <property type="entry name" value="ABC_transptr_permease_BtuC"/>
</dbReference>